<protein>
    <submittedName>
        <fullName evidence="8">BZ3500_MvSof-1268-A1-R1_Chr5-2g07918 protein</fullName>
    </submittedName>
</protein>
<name>A0A2X0MED3_9BASI</name>
<keyword evidence="7" id="KW-0333">Golgi apparatus</keyword>
<comment type="similarity">
    <text evidence="3">Belongs to the TRAPP small subunits family. BET3 subfamily.</text>
</comment>
<dbReference type="InterPro" id="IPR007194">
    <property type="entry name" value="TRAPP_component"/>
</dbReference>
<organism evidence="8 9">
    <name type="scientific">Microbotryum saponariae</name>
    <dbReference type="NCBI Taxonomy" id="289078"/>
    <lineage>
        <taxon>Eukaryota</taxon>
        <taxon>Fungi</taxon>
        <taxon>Dikarya</taxon>
        <taxon>Basidiomycota</taxon>
        <taxon>Pucciniomycotina</taxon>
        <taxon>Microbotryomycetes</taxon>
        <taxon>Microbotryales</taxon>
        <taxon>Microbotryaceae</taxon>
        <taxon>Microbotryum</taxon>
    </lineage>
</organism>
<dbReference type="OrthoDB" id="10262857at2759"/>
<dbReference type="STRING" id="289078.A0A2X0MED3"/>
<dbReference type="SUPFAM" id="SSF111126">
    <property type="entry name" value="Ligand-binding domain in the NO signalling and Golgi transport"/>
    <property type="match status" value="2"/>
</dbReference>
<evidence type="ECO:0000256" key="2">
    <source>
        <dbReference type="ARBA" id="ARBA00004240"/>
    </source>
</evidence>
<proteinExistence type="inferred from homology"/>
<evidence type="ECO:0000256" key="1">
    <source>
        <dbReference type="ARBA" id="ARBA00004222"/>
    </source>
</evidence>
<evidence type="ECO:0000256" key="6">
    <source>
        <dbReference type="ARBA" id="ARBA00022892"/>
    </source>
</evidence>
<reference evidence="9" key="1">
    <citation type="submission" date="2016-10" db="EMBL/GenBank/DDBJ databases">
        <authorList>
            <person name="Jeantristanb JTB J.-T."/>
            <person name="Ricardo R."/>
        </authorList>
    </citation>
    <scope>NUCLEOTIDE SEQUENCE [LARGE SCALE GENOMIC DNA]</scope>
</reference>
<evidence type="ECO:0000256" key="3">
    <source>
        <dbReference type="ARBA" id="ARBA00006218"/>
    </source>
</evidence>
<keyword evidence="6" id="KW-0931">ER-Golgi transport</keyword>
<evidence type="ECO:0000256" key="5">
    <source>
        <dbReference type="ARBA" id="ARBA00022824"/>
    </source>
</evidence>
<dbReference type="GO" id="GO:0005794">
    <property type="term" value="C:Golgi apparatus"/>
    <property type="evidence" value="ECO:0007669"/>
    <property type="project" value="UniProtKB-SubCell"/>
</dbReference>
<evidence type="ECO:0000256" key="7">
    <source>
        <dbReference type="ARBA" id="ARBA00023034"/>
    </source>
</evidence>
<evidence type="ECO:0000256" key="4">
    <source>
        <dbReference type="ARBA" id="ARBA00022448"/>
    </source>
</evidence>
<dbReference type="PANTHER" id="PTHR13048">
    <property type="entry name" value="TRAFFICKING PROTEIN PARTICLE COMPLEX SUBUNIT 3"/>
    <property type="match status" value="1"/>
</dbReference>
<dbReference type="AlphaFoldDB" id="A0A2X0MED3"/>
<evidence type="ECO:0000313" key="9">
    <source>
        <dbReference type="Proteomes" id="UP000249723"/>
    </source>
</evidence>
<keyword evidence="5" id="KW-0256">Endoplasmic reticulum</keyword>
<comment type="subcellular location">
    <subcellularLocation>
        <location evidence="2">Endoplasmic reticulum</location>
    </subcellularLocation>
    <subcellularLocation>
        <location evidence="1">Golgi apparatus</location>
        <location evidence="1">cis-Golgi network</location>
    </subcellularLocation>
</comment>
<dbReference type="GO" id="GO:0030008">
    <property type="term" value="C:TRAPP complex"/>
    <property type="evidence" value="ECO:0007669"/>
    <property type="project" value="InterPro"/>
</dbReference>
<keyword evidence="4" id="KW-0813">Transport</keyword>
<dbReference type="Proteomes" id="UP000249723">
    <property type="component" value="Unassembled WGS sequence"/>
</dbReference>
<evidence type="ECO:0000313" key="8">
    <source>
        <dbReference type="EMBL" id="SCZ92500.1"/>
    </source>
</evidence>
<dbReference type="InterPro" id="IPR016721">
    <property type="entry name" value="Bet3"/>
</dbReference>
<sequence>MSSLNPLSAGPSKHKLLGDELYKKSDKASHCVVLLLSQPSSAPLLIDVTSPCQINAELFSLTYGALVVQLIKDYEDYQQVNTQGYNIGVRLIEDFLARTGLTRCRDFAETGEVVSKVRCQLSHPSALAPTDPLMPISPPQVAFRSLLSITPTLVHHPALSANQQPSFSLVFDENPLTDFVELPDEAIEGGLNYAKVLEGVIRGALEMIQTSVTATIVSDALRGDEKTELRVTLVRFMEENMPPGDD</sequence>
<dbReference type="GO" id="GO:0048193">
    <property type="term" value="P:Golgi vesicle transport"/>
    <property type="evidence" value="ECO:0007669"/>
    <property type="project" value="InterPro"/>
</dbReference>
<dbReference type="GO" id="GO:0005783">
    <property type="term" value="C:endoplasmic reticulum"/>
    <property type="evidence" value="ECO:0007669"/>
    <property type="project" value="UniProtKB-SubCell"/>
</dbReference>
<dbReference type="Gene3D" id="3.30.1380.20">
    <property type="entry name" value="Trafficking protein particle complex subunit 3"/>
    <property type="match status" value="1"/>
</dbReference>
<dbReference type="EMBL" id="FMWP01000018">
    <property type="protein sequence ID" value="SCZ92500.1"/>
    <property type="molecule type" value="Genomic_DNA"/>
</dbReference>
<dbReference type="InterPro" id="IPR024096">
    <property type="entry name" value="NO_sig/Golgi_transp_ligand-bd"/>
</dbReference>
<keyword evidence="9" id="KW-1185">Reference proteome</keyword>
<accession>A0A2X0MED3</accession>
<dbReference type="CDD" id="cd14942">
    <property type="entry name" value="TRAPPC3_bet3"/>
    <property type="match status" value="1"/>
</dbReference>
<gene>
    <name evidence="8" type="ORF">BZ3500_MVSOF-1268-A1-R1_CHR5-2G07918</name>
</gene>
<dbReference type="Pfam" id="PF04051">
    <property type="entry name" value="TRAPP"/>
    <property type="match status" value="2"/>
</dbReference>